<dbReference type="OrthoDB" id="9148007at2"/>
<dbReference type="InterPro" id="IPR029464">
    <property type="entry name" value="HSDR_N"/>
</dbReference>
<accession>A0A518RDI9</accession>
<dbReference type="Proteomes" id="UP000318055">
    <property type="component" value="Chromosome"/>
</dbReference>
<dbReference type="InterPro" id="IPR017035">
    <property type="entry name" value="UCP035009_HsdR_All3000-type"/>
</dbReference>
<reference evidence="2 3" key="1">
    <citation type="submission" date="2019-07" db="EMBL/GenBank/DDBJ databases">
        <title>Sphingomonas alkalisoli sp. nov., isolated from rhizosphere soil of Suaedae salsa.</title>
        <authorList>
            <person name="Zhang H."/>
            <person name="Xu L."/>
            <person name="Zhang J.-X."/>
            <person name="Sun J.-Q."/>
        </authorList>
    </citation>
    <scope>NUCLEOTIDE SEQUENCE [LARGE SCALE GENOMIC DNA]</scope>
    <source>
        <strain evidence="2 3">XS-10</strain>
    </source>
</reference>
<feature type="domain" description="Type I restriction enzyme R protein N-terminal" evidence="1">
    <location>
        <begin position="25"/>
        <end position="121"/>
    </location>
</feature>
<dbReference type="KEGG" id="ssua:FPZ54_05295"/>
<organism evidence="2 3">
    <name type="scientific">Sphingomonas suaedae</name>
    <dbReference type="NCBI Taxonomy" id="2599297"/>
    <lineage>
        <taxon>Bacteria</taxon>
        <taxon>Pseudomonadati</taxon>
        <taxon>Pseudomonadota</taxon>
        <taxon>Alphaproteobacteria</taxon>
        <taxon>Sphingomonadales</taxon>
        <taxon>Sphingomonadaceae</taxon>
        <taxon>Sphingomonas</taxon>
    </lineage>
</organism>
<name>A0A518RDI9_9SPHN</name>
<dbReference type="PIRSF" id="PIRSF035009">
    <property type="entry name" value="UCP035009_HSDR_N"/>
    <property type="match status" value="1"/>
</dbReference>
<sequence length="352" mass="39070">MSELEAKLNEVAQVAREHREVLLTEEAAKNALVMPFLQALGYNVFNPGEVIPEFTCDVGTKKGEKVDYAICHGGSVAILVECKPANVELNVSHASQLFRYFSVTEARLAILTNGIVYKFFSDIDTPNKMDERPFFTVQIDALRKSDFRTLESFTKAGFDITKIVAEAGNLKLQTLVAKELQKEFQQPSEEFVRLIAARVYEGRVTAAVKSQFESVIVASISALIRDRVNERLTSALSVSNAPEIDSADDQSPDDAGVITTEDEIAGFNIIRAIAARVVDPKRIVIRDAMSYCAILLDDNNRKTIARLHFNSPTSRYLGTFVGKDEARLPVAGPVDIYQHEKAILARIQELTR</sequence>
<protein>
    <recommendedName>
        <fullName evidence="1">Type I restriction enzyme R protein N-terminal domain-containing protein</fullName>
    </recommendedName>
</protein>
<keyword evidence="3" id="KW-1185">Reference proteome</keyword>
<evidence type="ECO:0000313" key="3">
    <source>
        <dbReference type="Proteomes" id="UP000318055"/>
    </source>
</evidence>
<proteinExistence type="predicted"/>
<dbReference type="EMBL" id="CP042239">
    <property type="protein sequence ID" value="QDX25496.1"/>
    <property type="molecule type" value="Genomic_DNA"/>
</dbReference>
<dbReference type="Pfam" id="PF13588">
    <property type="entry name" value="HSDR_N_2"/>
    <property type="match status" value="1"/>
</dbReference>
<evidence type="ECO:0000259" key="1">
    <source>
        <dbReference type="Pfam" id="PF13588"/>
    </source>
</evidence>
<dbReference type="AlphaFoldDB" id="A0A518RDI9"/>
<dbReference type="RefSeq" id="WP_145845525.1">
    <property type="nucleotide sequence ID" value="NZ_CP042239.1"/>
</dbReference>
<evidence type="ECO:0000313" key="2">
    <source>
        <dbReference type="EMBL" id="QDX25496.1"/>
    </source>
</evidence>
<gene>
    <name evidence="2" type="ORF">FPZ54_05295</name>
</gene>